<comment type="caution">
    <text evidence="3">The sequence shown here is derived from an EMBL/GenBank/DDBJ whole genome shotgun (WGS) entry which is preliminary data.</text>
</comment>
<feature type="region of interest" description="Disordered" evidence="1">
    <location>
        <begin position="1"/>
        <end position="91"/>
    </location>
</feature>
<dbReference type="EMBL" id="BAAAVS010000019">
    <property type="protein sequence ID" value="GAA3031425.1"/>
    <property type="molecule type" value="Genomic_DNA"/>
</dbReference>
<evidence type="ECO:0000256" key="1">
    <source>
        <dbReference type="SAM" id="MobiDB-lite"/>
    </source>
</evidence>
<keyword evidence="2" id="KW-1133">Transmembrane helix</keyword>
<evidence type="ECO:0000256" key="2">
    <source>
        <dbReference type="SAM" id="Phobius"/>
    </source>
</evidence>
<dbReference type="Proteomes" id="UP001501035">
    <property type="component" value="Unassembled WGS sequence"/>
</dbReference>
<gene>
    <name evidence="3" type="ORF">GCM10010528_10770</name>
</gene>
<keyword evidence="2" id="KW-0812">Transmembrane</keyword>
<feature type="transmembrane region" description="Helical" evidence="2">
    <location>
        <begin position="113"/>
        <end position="133"/>
    </location>
</feature>
<name>A0ABP6L3F5_9ACTN</name>
<reference evidence="4" key="1">
    <citation type="journal article" date="2019" name="Int. J. Syst. Evol. Microbiol.">
        <title>The Global Catalogue of Microorganisms (GCM) 10K type strain sequencing project: providing services to taxonomists for standard genome sequencing and annotation.</title>
        <authorList>
            <consortium name="The Broad Institute Genomics Platform"/>
            <consortium name="The Broad Institute Genome Sequencing Center for Infectious Disease"/>
            <person name="Wu L."/>
            <person name="Ma J."/>
        </authorList>
    </citation>
    <scope>NUCLEOTIDE SEQUENCE [LARGE SCALE GENOMIC DNA]</scope>
    <source>
        <strain evidence="4">JCM 14234</strain>
    </source>
</reference>
<protein>
    <submittedName>
        <fullName evidence="3">Uncharacterized protein</fullName>
    </submittedName>
</protein>
<feature type="transmembrane region" description="Helical" evidence="2">
    <location>
        <begin position="139"/>
        <end position="157"/>
    </location>
</feature>
<evidence type="ECO:0000313" key="4">
    <source>
        <dbReference type="Proteomes" id="UP001501035"/>
    </source>
</evidence>
<dbReference type="RefSeq" id="WP_344716436.1">
    <property type="nucleotide sequence ID" value="NZ_BAAAVS010000019.1"/>
</dbReference>
<organism evidence="3 4">
    <name type="scientific">Gordonia defluvii</name>
    <dbReference type="NCBI Taxonomy" id="283718"/>
    <lineage>
        <taxon>Bacteria</taxon>
        <taxon>Bacillati</taxon>
        <taxon>Actinomycetota</taxon>
        <taxon>Actinomycetes</taxon>
        <taxon>Mycobacteriales</taxon>
        <taxon>Gordoniaceae</taxon>
        <taxon>Gordonia</taxon>
    </lineage>
</organism>
<feature type="compositionally biased region" description="Pro residues" evidence="1">
    <location>
        <begin position="15"/>
        <end position="24"/>
    </location>
</feature>
<feature type="transmembrane region" description="Helical" evidence="2">
    <location>
        <begin position="177"/>
        <end position="201"/>
    </location>
</feature>
<sequence>MSSFNPFGPGNDPRQSPPPGPMPGGSPNSGGRPGNPGAYQQPVPPPQHGQSGPGDRRQWSPPAAGQPQSPGRHEVGGQFGAGAGQYGPAATGFNDPQVPAVASSITMSAPPNGLLIVAAACAGAGGLIGALGWGRWWSLLGWLLAGPIAIWLVARFVAVDTERKTATVYSRPGSTGVLWAVAIVLTVLGIAVTALAVGFWIGRL</sequence>
<keyword evidence="4" id="KW-1185">Reference proteome</keyword>
<proteinExistence type="predicted"/>
<keyword evidence="2" id="KW-0472">Membrane</keyword>
<accession>A0ABP6L3F5</accession>
<evidence type="ECO:0000313" key="3">
    <source>
        <dbReference type="EMBL" id="GAA3031425.1"/>
    </source>
</evidence>